<dbReference type="GO" id="GO:0000155">
    <property type="term" value="F:phosphorelay sensor kinase activity"/>
    <property type="evidence" value="ECO:0007669"/>
    <property type="project" value="InterPro"/>
</dbReference>
<evidence type="ECO:0000256" key="9">
    <source>
        <dbReference type="ARBA" id="ARBA00023136"/>
    </source>
</evidence>
<keyword evidence="6 13" id="KW-0418">Kinase</keyword>
<dbReference type="PROSITE" id="PS50109">
    <property type="entry name" value="HIS_KIN"/>
    <property type="match status" value="1"/>
</dbReference>
<dbReference type="InterPro" id="IPR003594">
    <property type="entry name" value="HATPase_dom"/>
</dbReference>
<keyword evidence="4" id="KW-1003">Cell membrane</keyword>
<gene>
    <name evidence="14" type="ORF">DW672_08595</name>
    <name evidence="13" type="ORF">DXD17_01615</name>
</gene>
<dbReference type="SUPFAM" id="SSF55874">
    <property type="entry name" value="ATPase domain of HSP90 chaperone/DNA topoisomerase II/histidine kinase"/>
    <property type="match status" value="1"/>
</dbReference>
<comment type="caution">
    <text evidence="13">The sequence shown here is derived from an EMBL/GenBank/DDBJ whole genome shotgun (WGS) entry which is preliminary data.</text>
</comment>
<evidence type="ECO:0000256" key="11">
    <source>
        <dbReference type="SAM" id="Phobius"/>
    </source>
</evidence>
<evidence type="ECO:0000256" key="8">
    <source>
        <dbReference type="ARBA" id="ARBA00023012"/>
    </source>
</evidence>
<comment type="subcellular location">
    <subcellularLocation>
        <location evidence="2">Cell membrane</location>
        <topology evidence="2">Multi-pass membrane protein</topology>
    </subcellularLocation>
</comment>
<keyword evidence="9 11" id="KW-0472">Membrane</keyword>
<accession>A0A3E4LY78</accession>
<dbReference type="InterPro" id="IPR050640">
    <property type="entry name" value="Bact_2-comp_sensor_kinase"/>
</dbReference>
<dbReference type="Proteomes" id="UP000284902">
    <property type="component" value="Unassembled WGS sequence"/>
</dbReference>
<dbReference type="GO" id="GO:0005886">
    <property type="term" value="C:plasma membrane"/>
    <property type="evidence" value="ECO:0007669"/>
    <property type="project" value="UniProtKB-SubCell"/>
</dbReference>
<feature type="domain" description="Histidine kinase" evidence="12">
    <location>
        <begin position="496"/>
        <end position="606"/>
    </location>
</feature>
<dbReference type="InterPro" id="IPR036890">
    <property type="entry name" value="HATPase_C_sf"/>
</dbReference>
<dbReference type="SMART" id="SM00387">
    <property type="entry name" value="HATPase_c"/>
    <property type="match status" value="1"/>
</dbReference>
<dbReference type="InterPro" id="IPR005467">
    <property type="entry name" value="His_kinase_dom"/>
</dbReference>
<dbReference type="Gene3D" id="3.30.565.10">
    <property type="entry name" value="Histidine kinase-like ATPase, C-terminal domain"/>
    <property type="match status" value="1"/>
</dbReference>
<dbReference type="Pfam" id="PF02743">
    <property type="entry name" value="dCache_1"/>
    <property type="match status" value="1"/>
</dbReference>
<dbReference type="AlphaFoldDB" id="A0A3E4LY78"/>
<evidence type="ECO:0000256" key="3">
    <source>
        <dbReference type="ARBA" id="ARBA00012438"/>
    </source>
</evidence>
<evidence type="ECO:0000256" key="5">
    <source>
        <dbReference type="ARBA" id="ARBA00022692"/>
    </source>
</evidence>
<evidence type="ECO:0000313" key="16">
    <source>
        <dbReference type="Proteomes" id="UP000284902"/>
    </source>
</evidence>
<dbReference type="InterPro" id="IPR010559">
    <property type="entry name" value="Sig_transdc_His_kin_internal"/>
</dbReference>
<evidence type="ECO:0000256" key="2">
    <source>
        <dbReference type="ARBA" id="ARBA00004651"/>
    </source>
</evidence>
<keyword evidence="10" id="KW-0175">Coiled coil</keyword>
<evidence type="ECO:0000259" key="12">
    <source>
        <dbReference type="PROSITE" id="PS50109"/>
    </source>
</evidence>
<dbReference type="EMBL" id="QRHG01000020">
    <property type="protein sequence ID" value="RHF59771.1"/>
    <property type="molecule type" value="Genomic_DNA"/>
</dbReference>
<feature type="coiled-coil region" evidence="10">
    <location>
        <begin position="377"/>
        <end position="404"/>
    </location>
</feature>
<keyword evidence="6 13" id="KW-0808">Transferase</keyword>
<evidence type="ECO:0000256" key="6">
    <source>
        <dbReference type="ARBA" id="ARBA00022777"/>
    </source>
</evidence>
<keyword evidence="5 11" id="KW-0812">Transmembrane</keyword>
<evidence type="ECO:0000313" key="15">
    <source>
        <dbReference type="Proteomes" id="UP000260793"/>
    </source>
</evidence>
<dbReference type="EC" id="2.7.13.3" evidence="3"/>
<feature type="transmembrane region" description="Helical" evidence="11">
    <location>
        <begin position="314"/>
        <end position="336"/>
    </location>
</feature>
<proteinExistence type="predicted"/>
<evidence type="ECO:0000256" key="1">
    <source>
        <dbReference type="ARBA" id="ARBA00000085"/>
    </source>
</evidence>
<sequence length="630" mass="72643">MKRNDTKRKENYGYSIKLRMQRWFCRGRFISWDIQSIIMAVLTALTIVTTVLMGFLIYSRFKMAIRQTAVANTESVVESAVDRLEADLLNVRQISNAVNYNIIQEYDISSQEFERQFSLLYEINTDKIQSMALYDNEGNLVAAEPLVNEKADAGAAQQDWYRNAADEIENIHFSSPHIQNLFEDGTYRYYWVISLSRSVDINDGEKPVSGVLLVDMKYSMIREILERINQSSDEVYYYLCNRDGEMIYHPRQAEIDRGLLTEESGQIKEYEDGTYELPVNGQKGSVVVGSISYTGWRLVGVVPDSVQTSKIQQFRYYIVVTTLIFFMMLLGVNRIVARKISNPIFKLNESVKAYETGKTKDIYIGGFSEIRHLGYSVKKSYEQIEVLMEEIIRQQNEKRKSEMDALQSQINPHFLYNTLESITWMVEANKNEEAVFMISELAKLLRISLSKGRTVIRIADELQHSTSYMNIQKVRYKDRFETEFLIEEEIKEYCTIKLIIQPILENAIYYGVGNMDEDDGGKITVKGKKDGNDIYISVIDNGMGMSEEIVENLLLDNGKVPKHGSGVGLINVHTRIQLMYGKEYGLKIYSEPDEGTEVVIHIPAIPFSEENRKKLEEQTYRKGEAYDEKK</sequence>
<dbReference type="Gene3D" id="6.10.340.10">
    <property type="match status" value="1"/>
</dbReference>
<dbReference type="InterPro" id="IPR033479">
    <property type="entry name" value="dCache_1"/>
</dbReference>
<organism evidence="13 15">
    <name type="scientific">[Ruminococcus] lactaris</name>
    <dbReference type="NCBI Taxonomy" id="46228"/>
    <lineage>
        <taxon>Bacteria</taxon>
        <taxon>Bacillati</taxon>
        <taxon>Bacillota</taxon>
        <taxon>Clostridia</taxon>
        <taxon>Lachnospirales</taxon>
        <taxon>Lachnospiraceae</taxon>
        <taxon>Mediterraneibacter</taxon>
    </lineage>
</organism>
<dbReference type="Proteomes" id="UP000260793">
    <property type="component" value="Unassembled WGS sequence"/>
</dbReference>
<evidence type="ECO:0000256" key="4">
    <source>
        <dbReference type="ARBA" id="ARBA00022475"/>
    </source>
</evidence>
<evidence type="ECO:0000313" key="14">
    <source>
        <dbReference type="EMBL" id="RHF59771.1"/>
    </source>
</evidence>
<evidence type="ECO:0000256" key="10">
    <source>
        <dbReference type="SAM" id="Coils"/>
    </source>
</evidence>
<dbReference type="EMBL" id="QSQN01000003">
    <property type="protein sequence ID" value="RGK42421.1"/>
    <property type="molecule type" value="Genomic_DNA"/>
</dbReference>
<evidence type="ECO:0000256" key="7">
    <source>
        <dbReference type="ARBA" id="ARBA00022989"/>
    </source>
</evidence>
<name>A0A3E4LY78_9FIRM</name>
<feature type="transmembrane region" description="Helical" evidence="11">
    <location>
        <begin position="36"/>
        <end position="58"/>
    </location>
</feature>
<dbReference type="Pfam" id="PF06580">
    <property type="entry name" value="His_kinase"/>
    <property type="match status" value="1"/>
</dbReference>
<dbReference type="InterPro" id="IPR004358">
    <property type="entry name" value="Sig_transdc_His_kin-like_C"/>
</dbReference>
<dbReference type="CDD" id="cd18773">
    <property type="entry name" value="PDC1_HK_sensor"/>
    <property type="match status" value="1"/>
</dbReference>
<dbReference type="PANTHER" id="PTHR34220:SF7">
    <property type="entry name" value="SENSOR HISTIDINE KINASE YPDA"/>
    <property type="match status" value="1"/>
</dbReference>
<evidence type="ECO:0000313" key="13">
    <source>
        <dbReference type="EMBL" id="RGK42421.1"/>
    </source>
</evidence>
<dbReference type="PANTHER" id="PTHR34220">
    <property type="entry name" value="SENSOR HISTIDINE KINASE YPDA"/>
    <property type="match status" value="1"/>
</dbReference>
<reference evidence="15 16" key="1">
    <citation type="submission" date="2018-08" db="EMBL/GenBank/DDBJ databases">
        <title>A genome reference for cultivated species of the human gut microbiota.</title>
        <authorList>
            <person name="Zou Y."/>
            <person name="Xue W."/>
            <person name="Luo G."/>
        </authorList>
    </citation>
    <scope>NUCLEOTIDE SEQUENCE [LARGE SCALE GENOMIC DNA]</scope>
    <source>
        <strain evidence="14 16">AM25-1LB</strain>
        <strain evidence="13 15">TF11-7</strain>
    </source>
</reference>
<dbReference type="PRINTS" id="PR00344">
    <property type="entry name" value="BCTRLSENSOR"/>
</dbReference>
<protein>
    <recommendedName>
        <fullName evidence="3">histidine kinase</fullName>
        <ecNumber evidence="3">2.7.13.3</ecNumber>
    </recommendedName>
</protein>
<comment type="catalytic activity">
    <reaction evidence="1">
        <text>ATP + protein L-histidine = ADP + protein N-phospho-L-histidine.</text>
        <dbReference type="EC" id="2.7.13.3"/>
    </reaction>
</comment>
<dbReference type="Pfam" id="PF02518">
    <property type="entry name" value="HATPase_c"/>
    <property type="match status" value="1"/>
</dbReference>
<keyword evidence="8" id="KW-0902">Two-component regulatory system</keyword>
<keyword evidence="7 11" id="KW-1133">Transmembrane helix</keyword>
<dbReference type="Gene3D" id="3.30.450.20">
    <property type="entry name" value="PAS domain"/>
    <property type="match status" value="2"/>
</dbReference>